<gene>
    <name evidence="2" type="ORF">Pmani_021728</name>
</gene>
<proteinExistence type="predicted"/>
<keyword evidence="3" id="KW-1185">Reference proteome</keyword>
<dbReference type="Proteomes" id="UP001292094">
    <property type="component" value="Unassembled WGS sequence"/>
</dbReference>
<accession>A0AAE1PED6</accession>
<evidence type="ECO:0000313" key="3">
    <source>
        <dbReference type="Proteomes" id="UP001292094"/>
    </source>
</evidence>
<feature type="region of interest" description="Disordered" evidence="1">
    <location>
        <begin position="1"/>
        <end position="44"/>
    </location>
</feature>
<name>A0AAE1PED6_9EUCA</name>
<dbReference type="AlphaFoldDB" id="A0AAE1PED6"/>
<feature type="compositionally biased region" description="Low complexity" evidence="1">
    <location>
        <begin position="16"/>
        <end position="28"/>
    </location>
</feature>
<feature type="compositionally biased region" description="Polar residues" evidence="1">
    <location>
        <begin position="29"/>
        <end position="44"/>
    </location>
</feature>
<evidence type="ECO:0000313" key="2">
    <source>
        <dbReference type="EMBL" id="KAK4306451.1"/>
    </source>
</evidence>
<organism evidence="2 3">
    <name type="scientific">Petrolisthes manimaculis</name>
    <dbReference type="NCBI Taxonomy" id="1843537"/>
    <lineage>
        <taxon>Eukaryota</taxon>
        <taxon>Metazoa</taxon>
        <taxon>Ecdysozoa</taxon>
        <taxon>Arthropoda</taxon>
        <taxon>Crustacea</taxon>
        <taxon>Multicrustacea</taxon>
        <taxon>Malacostraca</taxon>
        <taxon>Eumalacostraca</taxon>
        <taxon>Eucarida</taxon>
        <taxon>Decapoda</taxon>
        <taxon>Pleocyemata</taxon>
        <taxon>Anomura</taxon>
        <taxon>Galatheoidea</taxon>
        <taxon>Porcellanidae</taxon>
        <taxon>Petrolisthes</taxon>
    </lineage>
</organism>
<evidence type="ECO:0000256" key="1">
    <source>
        <dbReference type="SAM" id="MobiDB-lite"/>
    </source>
</evidence>
<protein>
    <submittedName>
        <fullName evidence="2">Uncharacterized protein</fullName>
    </submittedName>
</protein>
<sequence>MNWNRLCSLTGWPRQTTPSDTTTTSSPSARYNSNKLIQPRPNSSTVLCHKFSLSPKHAKKSWERPANTAD</sequence>
<dbReference type="EMBL" id="JAWZYT010002131">
    <property type="protein sequence ID" value="KAK4306451.1"/>
    <property type="molecule type" value="Genomic_DNA"/>
</dbReference>
<reference evidence="2" key="1">
    <citation type="submission" date="2023-11" db="EMBL/GenBank/DDBJ databases">
        <title>Genome assemblies of two species of porcelain crab, Petrolisthes cinctipes and Petrolisthes manimaculis (Anomura: Porcellanidae).</title>
        <authorList>
            <person name="Angst P."/>
        </authorList>
    </citation>
    <scope>NUCLEOTIDE SEQUENCE</scope>
    <source>
        <strain evidence="2">PB745_02</strain>
        <tissue evidence="2">Gill</tissue>
    </source>
</reference>
<comment type="caution">
    <text evidence="2">The sequence shown here is derived from an EMBL/GenBank/DDBJ whole genome shotgun (WGS) entry which is preliminary data.</text>
</comment>